<dbReference type="Gene3D" id="2.40.50.1020">
    <property type="entry name" value="LytTr DNA-binding domain"/>
    <property type="match status" value="1"/>
</dbReference>
<dbReference type="InterPro" id="IPR046947">
    <property type="entry name" value="LytR-like"/>
</dbReference>
<organism evidence="2 3">
    <name type="scientific">Emticicia aquatilis</name>
    <dbReference type="NCBI Taxonomy" id="1537369"/>
    <lineage>
        <taxon>Bacteria</taxon>
        <taxon>Pseudomonadati</taxon>
        <taxon>Bacteroidota</taxon>
        <taxon>Cytophagia</taxon>
        <taxon>Cytophagales</taxon>
        <taxon>Leadbetterellaceae</taxon>
        <taxon>Emticicia</taxon>
    </lineage>
</organism>
<dbReference type="GO" id="GO:0003677">
    <property type="term" value="F:DNA binding"/>
    <property type="evidence" value="ECO:0007669"/>
    <property type="project" value="InterPro"/>
</dbReference>
<dbReference type="Proteomes" id="UP000609064">
    <property type="component" value="Unassembled WGS sequence"/>
</dbReference>
<evidence type="ECO:0000259" key="1">
    <source>
        <dbReference type="PROSITE" id="PS50930"/>
    </source>
</evidence>
<evidence type="ECO:0000313" key="2">
    <source>
        <dbReference type="EMBL" id="GGD81840.1"/>
    </source>
</evidence>
<dbReference type="GO" id="GO:0000156">
    <property type="term" value="F:phosphorelay response regulator activity"/>
    <property type="evidence" value="ECO:0007669"/>
    <property type="project" value="InterPro"/>
</dbReference>
<keyword evidence="3" id="KW-1185">Reference proteome</keyword>
<evidence type="ECO:0000313" key="3">
    <source>
        <dbReference type="Proteomes" id="UP000609064"/>
    </source>
</evidence>
<dbReference type="PANTHER" id="PTHR37299">
    <property type="entry name" value="TRANSCRIPTIONAL REGULATOR-RELATED"/>
    <property type="match status" value="1"/>
</dbReference>
<gene>
    <name evidence="2" type="ORF">GCM10011514_52400</name>
</gene>
<comment type="caution">
    <text evidence="2">The sequence shown here is derived from an EMBL/GenBank/DDBJ whole genome shotgun (WGS) entry which is preliminary data.</text>
</comment>
<feature type="domain" description="HTH LytTR-type" evidence="1">
    <location>
        <begin position="9"/>
        <end position="105"/>
    </location>
</feature>
<reference evidence="2" key="2">
    <citation type="submission" date="2020-09" db="EMBL/GenBank/DDBJ databases">
        <authorList>
            <person name="Sun Q."/>
            <person name="Zhou Y."/>
        </authorList>
    </citation>
    <scope>NUCLEOTIDE SEQUENCE</scope>
    <source>
        <strain evidence="2">CGMCC 1.15958</strain>
    </source>
</reference>
<dbReference type="EMBL" id="BMKK01000018">
    <property type="protein sequence ID" value="GGD81840.1"/>
    <property type="molecule type" value="Genomic_DNA"/>
</dbReference>
<dbReference type="AlphaFoldDB" id="A0A917DZK2"/>
<accession>A0A917DZK2</accession>
<sequence length="110" mass="12689">MKTTEIAIGGRKKVLPHDVVLLVANQNYTTLFLENGDRVLVATTLKKLEKRFSEIEYFFRAHKSFLINLNYIESFTEKTSLKMINQQTVTVSRRKQYLLKKALASGISYS</sequence>
<reference evidence="2" key="1">
    <citation type="journal article" date="2014" name="Int. J. Syst. Evol. Microbiol.">
        <title>Complete genome sequence of Corynebacterium casei LMG S-19264T (=DSM 44701T), isolated from a smear-ripened cheese.</title>
        <authorList>
            <consortium name="US DOE Joint Genome Institute (JGI-PGF)"/>
            <person name="Walter F."/>
            <person name="Albersmeier A."/>
            <person name="Kalinowski J."/>
            <person name="Ruckert C."/>
        </authorList>
    </citation>
    <scope>NUCLEOTIDE SEQUENCE</scope>
    <source>
        <strain evidence="2">CGMCC 1.15958</strain>
    </source>
</reference>
<dbReference type="PROSITE" id="PS50930">
    <property type="entry name" value="HTH_LYTTR"/>
    <property type="match status" value="1"/>
</dbReference>
<dbReference type="PANTHER" id="PTHR37299:SF1">
    <property type="entry name" value="STAGE 0 SPORULATION PROTEIN A HOMOLOG"/>
    <property type="match status" value="1"/>
</dbReference>
<name>A0A917DZK2_9BACT</name>
<protein>
    <recommendedName>
        <fullName evidence="1">HTH LytTR-type domain-containing protein</fullName>
    </recommendedName>
</protein>
<dbReference type="InterPro" id="IPR007492">
    <property type="entry name" value="LytTR_DNA-bd_dom"/>
</dbReference>
<dbReference type="Pfam" id="PF04397">
    <property type="entry name" value="LytTR"/>
    <property type="match status" value="1"/>
</dbReference>
<dbReference type="RefSeq" id="WP_188771153.1">
    <property type="nucleotide sequence ID" value="NZ_BMKK01000018.1"/>
</dbReference>
<proteinExistence type="predicted"/>
<dbReference type="SMART" id="SM00850">
    <property type="entry name" value="LytTR"/>
    <property type="match status" value="1"/>
</dbReference>